<evidence type="ECO:0000256" key="10">
    <source>
        <dbReference type="SAM" id="Phobius"/>
    </source>
</evidence>
<keyword evidence="6" id="KW-0808">Transferase</keyword>
<dbReference type="CDD" id="cd00082">
    <property type="entry name" value="HisKA"/>
    <property type="match status" value="1"/>
</dbReference>
<protein>
    <recommendedName>
        <fullName evidence="3">histidine kinase</fullName>
        <ecNumber evidence="3">2.7.13.3</ecNumber>
    </recommendedName>
</protein>
<evidence type="ECO:0000256" key="6">
    <source>
        <dbReference type="ARBA" id="ARBA00022679"/>
    </source>
</evidence>
<name>A0A7R6QYF3_9RHOO</name>
<dbReference type="GO" id="GO:0005524">
    <property type="term" value="F:ATP binding"/>
    <property type="evidence" value="ECO:0007669"/>
    <property type="project" value="UniProtKB-KW"/>
</dbReference>
<keyword evidence="9" id="KW-0067">ATP-binding</keyword>
<evidence type="ECO:0000256" key="8">
    <source>
        <dbReference type="ARBA" id="ARBA00022777"/>
    </source>
</evidence>
<dbReference type="OrthoDB" id="9804645at2"/>
<dbReference type="CDD" id="cd06225">
    <property type="entry name" value="HAMP"/>
    <property type="match status" value="1"/>
</dbReference>
<evidence type="ECO:0000259" key="11">
    <source>
        <dbReference type="PROSITE" id="PS50109"/>
    </source>
</evidence>
<dbReference type="Gene3D" id="3.30.565.10">
    <property type="entry name" value="Histidine kinase-like ATPase, C-terminal domain"/>
    <property type="match status" value="1"/>
</dbReference>
<evidence type="ECO:0000256" key="7">
    <source>
        <dbReference type="ARBA" id="ARBA00022741"/>
    </source>
</evidence>
<dbReference type="GO" id="GO:0005886">
    <property type="term" value="C:plasma membrane"/>
    <property type="evidence" value="ECO:0007669"/>
    <property type="project" value="UniProtKB-SubCell"/>
</dbReference>
<dbReference type="InterPro" id="IPR036890">
    <property type="entry name" value="HATPase_C_sf"/>
</dbReference>
<evidence type="ECO:0000313" key="14">
    <source>
        <dbReference type="Proteomes" id="UP000463961"/>
    </source>
</evidence>
<evidence type="ECO:0000256" key="4">
    <source>
        <dbReference type="ARBA" id="ARBA00022475"/>
    </source>
</evidence>
<dbReference type="Gene3D" id="6.10.340.10">
    <property type="match status" value="1"/>
</dbReference>
<dbReference type="PROSITE" id="PS50109">
    <property type="entry name" value="HIS_KIN"/>
    <property type="match status" value="1"/>
</dbReference>
<dbReference type="AlphaFoldDB" id="A0A7R6QYF3"/>
<sequence>MSIGYSFKSRFFVVEFLTHALFLVIVISSVAAYWISTRLTRPLKALSDAAMRLGKDKDFSQIQLPTSSSPEIAQLAKTLNEMRTMLDASITDREKFLAGIAHDLRTPLSRMRMALVLEQSNNEALNAELQDDIVEMSAIVDQFVELSRLNTELDEPTIQGSLNALVEQVAAKYQRAGFNITLDLHPALANIDMKPLAMRRLLYNLIENAHRHGADDAIAIRTYEQSRQTVLSVSNAVSNEAGETGLVRALRLQQQSGGSAGLGLALVRKFAQVHHARFTEVVEHPMRYSTLTFESPSKSP</sequence>
<keyword evidence="14" id="KW-1185">Reference proteome</keyword>
<keyword evidence="10" id="KW-0812">Transmembrane</keyword>
<dbReference type="EC" id="2.7.13.3" evidence="3"/>
<evidence type="ECO:0000313" key="13">
    <source>
        <dbReference type="EMBL" id="BBU69737.1"/>
    </source>
</evidence>
<keyword evidence="10" id="KW-0472">Membrane</keyword>
<comment type="catalytic activity">
    <reaction evidence="1">
        <text>ATP + protein L-histidine = ADP + protein N-phospho-L-histidine.</text>
        <dbReference type="EC" id="2.7.13.3"/>
    </reaction>
</comment>
<gene>
    <name evidence="13" type="ORF">ICHIAU1_20200</name>
</gene>
<dbReference type="SUPFAM" id="SSF55874">
    <property type="entry name" value="ATPase domain of HSP90 chaperone/DNA topoisomerase II/histidine kinase"/>
    <property type="match status" value="1"/>
</dbReference>
<feature type="domain" description="HAMP" evidence="12">
    <location>
        <begin position="37"/>
        <end position="91"/>
    </location>
</feature>
<keyword evidence="8" id="KW-0418">Kinase</keyword>
<keyword evidence="10" id="KW-1133">Transmembrane helix</keyword>
<dbReference type="InterPro" id="IPR005467">
    <property type="entry name" value="His_kinase_dom"/>
</dbReference>
<dbReference type="Pfam" id="PF02518">
    <property type="entry name" value="HATPase_c"/>
    <property type="match status" value="1"/>
</dbReference>
<dbReference type="InterPro" id="IPR036097">
    <property type="entry name" value="HisK_dim/P_sf"/>
</dbReference>
<evidence type="ECO:0000256" key="5">
    <source>
        <dbReference type="ARBA" id="ARBA00022553"/>
    </source>
</evidence>
<keyword evidence="5" id="KW-0597">Phosphoprotein</keyword>
<dbReference type="InterPro" id="IPR050980">
    <property type="entry name" value="2C_sensor_his_kinase"/>
</dbReference>
<evidence type="ECO:0000256" key="2">
    <source>
        <dbReference type="ARBA" id="ARBA00004651"/>
    </source>
</evidence>
<evidence type="ECO:0000259" key="12">
    <source>
        <dbReference type="PROSITE" id="PS50885"/>
    </source>
</evidence>
<comment type="subcellular location">
    <subcellularLocation>
        <location evidence="2">Cell membrane</location>
        <topology evidence="2">Multi-pass membrane protein</topology>
    </subcellularLocation>
</comment>
<dbReference type="Pfam" id="PF00672">
    <property type="entry name" value="HAMP"/>
    <property type="match status" value="1"/>
</dbReference>
<feature type="transmembrane region" description="Helical" evidence="10">
    <location>
        <begin position="12"/>
        <end position="35"/>
    </location>
</feature>
<dbReference type="SUPFAM" id="SSF47384">
    <property type="entry name" value="Homodimeric domain of signal transducing histidine kinase"/>
    <property type="match status" value="1"/>
</dbReference>
<dbReference type="SMART" id="SM00388">
    <property type="entry name" value="HisKA"/>
    <property type="match status" value="1"/>
</dbReference>
<feature type="domain" description="Histidine kinase" evidence="11">
    <location>
        <begin position="99"/>
        <end position="299"/>
    </location>
</feature>
<evidence type="ECO:0000256" key="1">
    <source>
        <dbReference type="ARBA" id="ARBA00000085"/>
    </source>
</evidence>
<dbReference type="EMBL" id="AP022345">
    <property type="protein sequence ID" value="BBU69737.1"/>
    <property type="molecule type" value="Genomic_DNA"/>
</dbReference>
<dbReference type="RefSeq" id="WP_162049580.1">
    <property type="nucleotide sequence ID" value="NZ_AP022345.1"/>
</dbReference>
<evidence type="ECO:0000256" key="3">
    <source>
        <dbReference type="ARBA" id="ARBA00012438"/>
    </source>
</evidence>
<accession>A0A7R6QYF3</accession>
<dbReference type="Gene3D" id="1.10.287.130">
    <property type="match status" value="1"/>
</dbReference>
<keyword evidence="4" id="KW-1003">Cell membrane</keyword>
<dbReference type="InterPro" id="IPR003594">
    <property type="entry name" value="HATPase_dom"/>
</dbReference>
<dbReference type="PANTHER" id="PTHR44936:SF10">
    <property type="entry name" value="SENSOR PROTEIN RSTB"/>
    <property type="match status" value="1"/>
</dbReference>
<dbReference type="PROSITE" id="PS50885">
    <property type="entry name" value="HAMP"/>
    <property type="match status" value="1"/>
</dbReference>
<dbReference type="Proteomes" id="UP000463961">
    <property type="component" value="Chromosome"/>
</dbReference>
<evidence type="ECO:0000256" key="9">
    <source>
        <dbReference type="ARBA" id="ARBA00022840"/>
    </source>
</evidence>
<dbReference type="PANTHER" id="PTHR44936">
    <property type="entry name" value="SENSOR PROTEIN CREC"/>
    <property type="match status" value="1"/>
</dbReference>
<dbReference type="GO" id="GO:0000155">
    <property type="term" value="F:phosphorelay sensor kinase activity"/>
    <property type="evidence" value="ECO:0007669"/>
    <property type="project" value="InterPro"/>
</dbReference>
<organism evidence="13 14">
    <name type="scientific">Fluviibacter phosphoraccumulans</name>
    <dbReference type="NCBI Taxonomy" id="1751046"/>
    <lineage>
        <taxon>Bacteria</taxon>
        <taxon>Pseudomonadati</taxon>
        <taxon>Pseudomonadota</taxon>
        <taxon>Betaproteobacteria</taxon>
        <taxon>Rhodocyclales</taxon>
        <taxon>Fluviibacteraceae</taxon>
        <taxon>Fluviibacter</taxon>
    </lineage>
</organism>
<dbReference type="Pfam" id="PF00512">
    <property type="entry name" value="HisKA"/>
    <property type="match status" value="1"/>
</dbReference>
<dbReference type="InterPro" id="IPR003660">
    <property type="entry name" value="HAMP_dom"/>
</dbReference>
<keyword evidence="7" id="KW-0547">Nucleotide-binding</keyword>
<dbReference type="SMART" id="SM00304">
    <property type="entry name" value="HAMP"/>
    <property type="match status" value="1"/>
</dbReference>
<dbReference type="InterPro" id="IPR003661">
    <property type="entry name" value="HisK_dim/P_dom"/>
</dbReference>
<proteinExistence type="predicted"/>
<reference evidence="14" key="1">
    <citation type="submission" date="2020-01" db="EMBL/GenBank/DDBJ databases">
        <title>Phosphoaccumulans saitamaens gen. nov., sp. nov., a polyphosphate accumulating bacterium isolated from surface river water.</title>
        <authorList>
            <person name="Watanabe K."/>
            <person name="Suda W."/>
        </authorList>
    </citation>
    <scope>NUCLEOTIDE SEQUENCE [LARGE SCALE GENOMIC DNA]</scope>
    <source>
        <strain evidence="14">ICHIAU1</strain>
    </source>
</reference>